<dbReference type="AlphaFoldDB" id="A0A6A2XMP6"/>
<reference evidence="11" key="1">
    <citation type="submission" date="2019-09" db="EMBL/GenBank/DDBJ databases">
        <title>Draft genome information of white flower Hibiscus syriacus.</title>
        <authorList>
            <person name="Kim Y.-M."/>
        </authorList>
    </citation>
    <scope>NUCLEOTIDE SEQUENCE [LARGE SCALE GENOMIC DNA]</scope>
    <source>
        <strain evidence="11">YM2019G1</strain>
    </source>
</reference>
<keyword evidence="6" id="KW-0067">ATP-binding</keyword>
<evidence type="ECO:0000256" key="6">
    <source>
        <dbReference type="ARBA" id="ARBA00022840"/>
    </source>
</evidence>
<evidence type="ECO:0000256" key="9">
    <source>
        <dbReference type="SAM" id="MobiDB-lite"/>
    </source>
</evidence>
<dbReference type="Gene3D" id="3.30.200.20">
    <property type="entry name" value="Phosphorylase Kinase, domain 1"/>
    <property type="match status" value="1"/>
</dbReference>
<dbReference type="EC" id="2.7.11.1" evidence="1"/>
<keyword evidence="3" id="KW-0808">Transferase</keyword>
<feature type="region of interest" description="Disordered" evidence="9">
    <location>
        <begin position="1"/>
        <end position="24"/>
    </location>
</feature>
<evidence type="ECO:0000256" key="5">
    <source>
        <dbReference type="ARBA" id="ARBA00022777"/>
    </source>
</evidence>
<dbReference type="Proteomes" id="UP000436088">
    <property type="component" value="Unassembled WGS sequence"/>
</dbReference>
<evidence type="ECO:0000256" key="4">
    <source>
        <dbReference type="ARBA" id="ARBA00022741"/>
    </source>
</evidence>
<protein>
    <recommendedName>
        <fullName evidence="1">non-specific serine/threonine protein kinase</fullName>
        <ecNumber evidence="1">2.7.11.1</ecNumber>
    </recommendedName>
</protein>
<sequence length="214" mass="24452">MPQLEEKPEEAPNGAAAFEDDKEEDFSWSFDSEIGEALDYLDSKDIEESIDGSFALTSRRPNAHGLIPPLFNLSLTWEGRLNVGMSNSVTTAIRESLRDMAIGKRKATKKADRATVEQAIDPRTCIVLFKMLNLGVFHDINGCISTGKETNIYHATKSDGQELAIRVYNKTSVLVFKDRDRYVQGDYRFRYGYCKHNPRKMKTWAEKEMRNLMR</sequence>
<dbReference type="Pfam" id="PF01163">
    <property type="entry name" value="RIO1"/>
    <property type="match status" value="1"/>
</dbReference>
<evidence type="ECO:0000256" key="7">
    <source>
        <dbReference type="ARBA" id="ARBA00047899"/>
    </source>
</evidence>
<dbReference type="GO" id="GO:0004674">
    <property type="term" value="F:protein serine/threonine kinase activity"/>
    <property type="evidence" value="ECO:0007669"/>
    <property type="project" value="UniProtKB-KW"/>
</dbReference>
<organism evidence="11 12">
    <name type="scientific">Hibiscus syriacus</name>
    <name type="common">Rose of Sharon</name>
    <dbReference type="NCBI Taxonomy" id="106335"/>
    <lineage>
        <taxon>Eukaryota</taxon>
        <taxon>Viridiplantae</taxon>
        <taxon>Streptophyta</taxon>
        <taxon>Embryophyta</taxon>
        <taxon>Tracheophyta</taxon>
        <taxon>Spermatophyta</taxon>
        <taxon>Magnoliopsida</taxon>
        <taxon>eudicotyledons</taxon>
        <taxon>Gunneridae</taxon>
        <taxon>Pentapetalae</taxon>
        <taxon>rosids</taxon>
        <taxon>malvids</taxon>
        <taxon>Malvales</taxon>
        <taxon>Malvaceae</taxon>
        <taxon>Malvoideae</taxon>
        <taxon>Hibiscus</taxon>
    </lineage>
</organism>
<dbReference type="SMART" id="SM00090">
    <property type="entry name" value="RIO"/>
    <property type="match status" value="1"/>
</dbReference>
<feature type="domain" description="RIO kinase" evidence="10">
    <location>
        <begin position="109"/>
        <end position="214"/>
    </location>
</feature>
<evidence type="ECO:0000256" key="2">
    <source>
        <dbReference type="ARBA" id="ARBA00022527"/>
    </source>
</evidence>
<dbReference type="EMBL" id="VEPZ02001782">
    <property type="protein sequence ID" value="KAE8655174.1"/>
    <property type="molecule type" value="Genomic_DNA"/>
</dbReference>
<proteinExistence type="predicted"/>
<dbReference type="InterPro" id="IPR000687">
    <property type="entry name" value="RIO_kinase"/>
</dbReference>
<name>A0A6A2XMP6_HIBSY</name>
<feature type="compositionally biased region" description="Basic and acidic residues" evidence="9">
    <location>
        <begin position="1"/>
        <end position="10"/>
    </location>
</feature>
<dbReference type="GO" id="GO:0005524">
    <property type="term" value="F:ATP binding"/>
    <property type="evidence" value="ECO:0007669"/>
    <property type="project" value="UniProtKB-KW"/>
</dbReference>
<comment type="caution">
    <text evidence="11">The sequence shown here is derived from an EMBL/GenBank/DDBJ whole genome shotgun (WGS) entry which is preliminary data.</text>
</comment>
<keyword evidence="12" id="KW-1185">Reference proteome</keyword>
<keyword evidence="2" id="KW-0723">Serine/threonine-protein kinase</keyword>
<comment type="catalytic activity">
    <reaction evidence="7">
        <text>L-threonyl-[protein] + ATP = O-phospho-L-threonyl-[protein] + ADP + H(+)</text>
        <dbReference type="Rhea" id="RHEA:46608"/>
        <dbReference type="Rhea" id="RHEA-COMP:11060"/>
        <dbReference type="Rhea" id="RHEA-COMP:11605"/>
        <dbReference type="ChEBI" id="CHEBI:15378"/>
        <dbReference type="ChEBI" id="CHEBI:30013"/>
        <dbReference type="ChEBI" id="CHEBI:30616"/>
        <dbReference type="ChEBI" id="CHEBI:61977"/>
        <dbReference type="ChEBI" id="CHEBI:456216"/>
        <dbReference type="EC" id="2.7.11.1"/>
    </reaction>
</comment>
<comment type="catalytic activity">
    <reaction evidence="8">
        <text>L-seryl-[protein] + ATP = O-phospho-L-seryl-[protein] + ADP + H(+)</text>
        <dbReference type="Rhea" id="RHEA:17989"/>
        <dbReference type="Rhea" id="RHEA-COMP:9863"/>
        <dbReference type="Rhea" id="RHEA-COMP:11604"/>
        <dbReference type="ChEBI" id="CHEBI:15378"/>
        <dbReference type="ChEBI" id="CHEBI:29999"/>
        <dbReference type="ChEBI" id="CHEBI:30616"/>
        <dbReference type="ChEBI" id="CHEBI:83421"/>
        <dbReference type="ChEBI" id="CHEBI:456216"/>
        <dbReference type="EC" id="2.7.11.1"/>
    </reaction>
</comment>
<gene>
    <name evidence="11" type="ORF">F3Y22_tig00117034pilonHSYRG01080</name>
</gene>
<evidence type="ECO:0000256" key="3">
    <source>
        <dbReference type="ARBA" id="ARBA00022679"/>
    </source>
</evidence>
<evidence type="ECO:0000256" key="1">
    <source>
        <dbReference type="ARBA" id="ARBA00012513"/>
    </source>
</evidence>
<dbReference type="PANTHER" id="PTHR45723">
    <property type="entry name" value="SERINE/THREONINE-PROTEIN KINASE RIO1"/>
    <property type="match status" value="1"/>
</dbReference>
<evidence type="ECO:0000256" key="8">
    <source>
        <dbReference type="ARBA" id="ARBA00048679"/>
    </source>
</evidence>
<keyword evidence="5" id="KW-0418">Kinase</keyword>
<evidence type="ECO:0000313" key="11">
    <source>
        <dbReference type="EMBL" id="KAE8655174.1"/>
    </source>
</evidence>
<keyword evidence="4" id="KW-0547">Nucleotide-binding</keyword>
<dbReference type="InterPro" id="IPR018934">
    <property type="entry name" value="RIO_dom"/>
</dbReference>
<accession>A0A6A2XMP6</accession>
<evidence type="ECO:0000313" key="12">
    <source>
        <dbReference type="Proteomes" id="UP000436088"/>
    </source>
</evidence>
<dbReference type="InterPro" id="IPR051272">
    <property type="entry name" value="RIO-type_Ser/Thr_kinase"/>
</dbReference>
<evidence type="ECO:0000259" key="10">
    <source>
        <dbReference type="SMART" id="SM00090"/>
    </source>
</evidence>